<name>F2CS31_HORVV</name>
<protein>
    <submittedName>
        <fullName evidence="1">Predicted protein</fullName>
    </submittedName>
</protein>
<reference evidence="1" key="1">
    <citation type="journal article" date="2011" name="Plant Physiol.">
        <title>Comprehensive sequence analysis of 24,783 barley full-length cDNAs derived from 12 clone libraries.</title>
        <authorList>
            <person name="Matsumoto T."/>
            <person name="Tanaka T."/>
            <person name="Sakai H."/>
            <person name="Amano N."/>
            <person name="Kanamori H."/>
            <person name="Kurita K."/>
            <person name="Kikuta A."/>
            <person name="Kamiya K."/>
            <person name="Yamamoto M."/>
            <person name="Ikawa H."/>
            <person name="Fujii N."/>
            <person name="Hori K."/>
            <person name="Itoh T."/>
            <person name="Sato K."/>
        </authorList>
    </citation>
    <scope>NUCLEOTIDE SEQUENCE</scope>
    <source>
        <tissue evidence="1">Shoot</tissue>
    </source>
</reference>
<accession>F2CS31</accession>
<sequence length="120" mass="12998">MNGPATATKMNTCTVMKLEVCKYGESGGCGPSNNLCGGMPCAHRPFFTQAQLAHLKSYLQACSNTFWIHIQATSTVLVTKYWPLMVSYHFVASSGALLDPSLNVGCHCCGLNFIEILFLS</sequence>
<evidence type="ECO:0000313" key="1">
    <source>
        <dbReference type="EMBL" id="BAJ85652.1"/>
    </source>
</evidence>
<organism evidence="1">
    <name type="scientific">Hordeum vulgare subsp. vulgare</name>
    <name type="common">Domesticated barley</name>
    <dbReference type="NCBI Taxonomy" id="112509"/>
    <lineage>
        <taxon>Eukaryota</taxon>
        <taxon>Viridiplantae</taxon>
        <taxon>Streptophyta</taxon>
        <taxon>Embryophyta</taxon>
        <taxon>Tracheophyta</taxon>
        <taxon>Spermatophyta</taxon>
        <taxon>Magnoliopsida</taxon>
        <taxon>Liliopsida</taxon>
        <taxon>Poales</taxon>
        <taxon>Poaceae</taxon>
        <taxon>BOP clade</taxon>
        <taxon>Pooideae</taxon>
        <taxon>Triticodae</taxon>
        <taxon>Triticeae</taxon>
        <taxon>Hordeinae</taxon>
        <taxon>Hordeum</taxon>
    </lineage>
</organism>
<dbReference type="EMBL" id="AK354433">
    <property type="protein sequence ID" value="BAJ85652.1"/>
    <property type="molecule type" value="mRNA"/>
</dbReference>
<dbReference type="AlphaFoldDB" id="F2CS31"/>
<proteinExistence type="evidence at transcript level"/>